<evidence type="ECO:0000259" key="1">
    <source>
        <dbReference type="Pfam" id="PF00534"/>
    </source>
</evidence>
<dbReference type="Pfam" id="PF13439">
    <property type="entry name" value="Glyco_transf_4"/>
    <property type="match status" value="1"/>
</dbReference>
<gene>
    <name evidence="3" type="ORF">B9Q01_00220</name>
</gene>
<name>A0A2R6ADZ9_9ARCH</name>
<comment type="caution">
    <text evidence="3">The sequence shown here is derived from an EMBL/GenBank/DDBJ whole genome shotgun (WGS) entry which is preliminary data.</text>
</comment>
<dbReference type="PANTHER" id="PTHR45947">
    <property type="entry name" value="SULFOQUINOVOSYL TRANSFERASE SQD2"/>
    <property type="match status" value="1"/>
</dbReference>
<evidence type="ECO:0000259" key="2">
    <source>
        <dbReference type="Pfam" id="PF13439"/>
    </source>
</evidence>
<evidence type="ECO:0008006" key="5">
    <source>
        <dbReference type="Google" id="ProtNLM"/>
    </source>
</evidence>
<dbReference type="PANTHER" id="PTHR45947:SF3">
    <property type="entry name" value="SULFOQUINOVOSYL TRANSFERASE SQD2"/>
    <property type="match status" value="1"/>
</dbReference>
<dbReference type="EMBL" id="NEXC01000001">
    <property type="protein sequence ID" value="PSN84605.1"/>
    <property type="molecule type" value="Genomic_DNA"/>
</dbReference>
<dbReference type="Gene3D" id="3.40.50.2000">
    <property type="entry name" value="Glycogen Phosphorylase B"/>
    <property type="match status" value="2"/>
</dbReference>
<dbReference type="AlphaFoldDB" id="A0A2R6ADZ9"/>
<dbReference type="CDD" id="cd03801">
    <property type="entry name" value="GT4_PimA-like"/>
    <property type="match status" value="1"/>
</dbReference>
<dbReference type="SUPFAM" id="SSF53756">
    <property type="entry name" value="UDP-Glycosyltransferase/glycogen phosphorylase"/>
    <property type="match status" value="1"/>
</dbReference>
<dbReference type="Pfam" id="PF00534">
    <property type="entry name" value="Glycos_transf_1"/>
    <property type="match status" value="1"/>
</dbReference>
<sequence>MRILHVSDNSYPNIGGVERVVHEISKRQVELGHEVVVISQLETFSKSVLKIEKDGVRYLKVPRAIFPIYSRTFALSFSPDLIHLNSYLSSPLFTKSNAPVLRHIHDVYGELSKNYFSFINTNLMSTLERFLVKGFGYYIVPSYSTFKKLRKIVGTKAQIWIVPNGVDLKIFHPRERGWLRKRIGVDRKDFVIGFVGRIAIGKGALDAFKASVPLLKEGNAQLVYIGPKDTVSTSGQRSAFSAIKYLSEKLGLKNKVFYLPPLRDEELACAYCDLDVLVLPSVSEGFGLTVLEAAACGTPSIVYDSGSLCELVENEKTGYIVPRGDVNSLTHALRKMKECENSEKQMMRNCCLKKAFLYDWKNVIERLFNVYASVLKR</sequence>
<dbReference type="GO" id="GO:0016757">
    <property type="term" value="F:glycosyltransferase activity"/>
    <property type="evidence" value="ECO:0007669"/>
    <property type="project" value="InterPro"/>
</dbReference>
<dbReference type="InterPro" id="IPR028098">
    <property type="entry name" value="Glyco_trans_4-like_N"/>
</dbReference>
<dbReference type="Proteomes" id="UP000240880">
    <property type="component" value="Unassembled WGS sequence"/>
</dbReference>
<evidence type="ECO:0000313" key="4">
    <source>
        <dbReference type="Proteomes" id="UP000240880"/>
    </source>
</evidence>
<accession>A0A2R6ADZ9</accession>
<organism evidence="3 4">
    <name type="scientific">Candidatus Marsarchaeota G1 archaeon OSP_D</name>
    <dbReference type="NCBI Taxonomy" id="1978155"/>
    <lineage>
        <taxon>Archaea</taxon>
        <taxon>Candidatus Marsarchaeota</taxon>
        <taxon>Candidatus Marsarchaeota group 1</taxon>
    </lineage>
</organism>
<dbReference type="InterPro" id="IPR001296">
    <property type="entry name" value="Glyco_trans_1"/>
</dbReference>
<evidence type="ECO:0000313" key="3">
    <source>
        <dbReference type="EMBL" id="PSN84605.1"/>
    </source>
</evidence>
<protein>
    <recommendedName>
        <fullName evidence="5">Glycosyltransferase family 1 protein</fullName>
    </recommendedName>
</protein>
<proteinExistence type="predicted"/>
<feature type="domain" description="Glycosyl transferase family 1" evidence="1">
    <location>
        <begin position="180"/>
        <end position="349"/>
    </location>
</feature>
<feature type="domain" description="Glycosyltransferase subfamily 4-like N-terminal" evidence="2">
    <location>
        <begin position="14"/>
        <end position="168"/>
    </location>
</feature>
<dbReference type="InterPro" id="IPR050194">
    <property type="entry name" value="Glycosyltransferase_grp1"/>
</dbReference>
<reference evidence="3 4" key="1">
    <citation type="submission" date="2017-04" db="EMBL/GenBank/DDBJ databases">
        <title>Novel microbial lineages endemic to geothermal iron-oxide mats fill important gaps in the evolutionary history of Archaea.</title>
        <authorList>
            <person name="Jay Z.J."/>
            <person name="Beam J.P."/>
            <person name="Dlakic M."/>
            <person name="Rusch D.B."/>
            <person name="Kozubal M.A."/>
            <person name="Inskeep W.P."/>
        </authorList>
    </citation>
    <scope>NUCLEOTIDE SEQUENCE [LARGE SCALE GENOMIC DNA]</scope>
    <source>
        <strain evidence="3">OSP_D</strain>
    </source>
</reference>